<dbReference type="GO" id="GO:0006747">
    <property type="term" value="P:FAD biosynthetic process"/>
    <property type="evidence" value="ECO:0007669"/>
    <property type="project" value="UniProtKB-UniRule"/>
</dbReference>
<evidence type="ECO:0000256" key="11">
    <source>
        <dbReference type="ARBA" id="ARBA00022840"/>
    </source>
</evidence>
<dbReference type="RefSeq" id="WP_088559705.1">
    <property type="nucleotide sequence ID" value="NZ_FYEH01000001.1"/>
</dbReference>
<evidence type="ECO:0000256" key="8">
    <source>
        <dbReference type="ARBA" id="ARBA00022741"/>
    </source>
</evidence>
<comment type="function">
    <text evidence="1">Catalyzes the phosphorylation of riboflavin to FMN followed by the adenylation of FMN to FAD.</text>
</comment>
<evidence type="ECO:0000256" key="1">
    <source>
        <dbReference type="ARBA" id="ARBA00002121"/>
    </source>
</evidence>
<keyword evidence="4 15" id="KW-0285">Flavoprotein</keyword>
<evidence type="ECO:0000256" key="6">
    <source>
        <dbReference type="ARBA" id="ARBA00022679"/>
    </source>
</evidence>
<evidence type="ECO:0000256" key="7">
    <source>
        <dbReference type="ARBA" id="ARBA00022695"/>
    </source>
</evidence>
<dbReference type="CDD" id="cd02064">
    <property type="entry name" value="FAD_synthetase_N"/>
    <property type="match status" value="1"/>
</dbReference>
<dbReference type="PIRSF" id="PIRSF004491">
    <property type="entry name" value="FAD_Synth"/>
    <property type="match status" value="1"/>
</dbReference>
<dbReference type="InterPro" id="IPR015864">
    <property type="entry name" value="FAD_synthase"/>
</dbReference>
<evidence type="ECO:0000256" key="15">
    <source>
        <dbReference type="PIRNR" id="PIRNR004491"/>
    </source>
</evidence>
<dbReference type="AlphaFoldDB" id="A0A212Q4D9"/>
<dbReference type="OrthoDB" id="9803667at2"/>
<dbReference type="SUPFAM" id="SSF52374">
    <property type="entry name" value="Nucleotidylyl transferase"/>
    <property type="match status" value="1"/>
</dbReference>
<reference evidence="17 18" key="1">
    <citation type="submission" date="2017-06" db="EMBL/GenBank/DDBJ databases">
        <authorList>
            <person name="Kim H.J."/>
            <person name="Triplett B.A."/>
        </authorList>
    </citation>
    <scope>NUCLEOTIDE SEQUENCE [LARGE SCALE GENOMIC DNA]</scope>
    <source>
        <strain evidence="17 18">B29T1</strain>
    </source>
</reference>
<dbReference type="PANTHER" id="PTHR22749:SF6">
    <property type="entry name" value="RIBOFLAVIN KINASE"/>
    <property type="match status" value="1"/>
</dbReference>
<keyword evidence="12" id="KW-0511">Multifunctional enzyme</keyword>
<dbReference type="SUPFAM" id="SSF82114">
    <property type="entry name" value="Riboflavin kinase-like"/>
    <property type="match status" value="1"/>
</dbReference>
<accession>A0A212Q4D9</accession>
<dbReference type="NCBIfam" id="TIGR00083">
    <property type="entry name" value="ribF"/>
    <property type="match status" value="1"/>
</dbReference>
<dbReference type="UniPathway" id="UPA00276">
    <property type="reaction ID" value="UER00406"/>
</dbReference>
<dbReference type="GO" id="GO:0003919">
    <property type="term" value="F:FMN adenylyltransferase activity"/>
    <property type="evidence" value="ECO:0007669"/>
    <property type="project" value="UniProtKB-UniRule"/>
</dbReference>
<dbReference type="InterPro" id="IPR023465">
    <property type="entry name" value="Riboflavin_kinase_dom_sf"/>
</dbReference>
<dbReference type="NCBIfam" id="NF004159">
    <property type="entry name" value="PRK05627.1-2"/>
    <property type="match status" value="1"/>
</dbReference>
<comment type="catalytic activity">
    <reaction evidence="13 15">
        <text>riboflavin + ATP = FMN + ADP + H(+)</text>
        <dbReference type="Rhea" id="RHEA:14357"/>
        <dbReference type="ChEBI" id="CHEBI:15378"/>
        <dbReference type="ChEBI" id="CHEBI:30616"/>
        <dbReference type="ChEBI" id="CHEBI:57986"/>
        <dbReference type="ChEBI" id="CHEBI:58210"/>
        <dbReference type="ChEBI" id="CHEBI:456216"/>
        <dbReference type="EC" id="2.7.1.26"/>
    </reaction>
</comment>
<keyword evidence="9 15" id="KW-0418">Kinase</keyword>
<keyword evidence="7 15" id="KW-0548">Nucleotidyltransferase</keyword>
<evidence type="ECO:0000256" key="13">
    <source>
        <dbReference type="ARBA" id="ARBA00047880"/>
    </source>
</evidence>
<dbReference type="Gene3D" id="3.40.50.620">
    <property type="entry name" value="HUPs"/>
    <property type="match status" value="1"/>
</dbReference>
<evidence type="ECO:0000256" key="4">
    <source>
        <dbReference type="ARBA" id="ARBA00022630"/>
    </source>
</evidence>
<evidence type="ECO:0000256" key="5">
    <source>
        <dbReference type="ARBA" id="ARBA00022643"/>
    </source>
</evidence>
<dbReference type="Pfam" id="PF01687">
    <property type="entry name" value="Flavokinase"/>
    <property type="match status" value="1"/>
</dbReference>
<keyword evidence="8 15" id="KW-0547">Nucleotide-binding</keyword>
<dbReference type="UniPathway" id="UPA00277">
    <property type="reaction ID" value="UER00407"/>
</dbReference>
<evidence type="ECO:0000256" key="3">
    <source>
        <dbReference type="ARBA" id="ARBA00005201"/>
    </source>
</evidence>
<evidence type="ECO:0000256" key="9">
    <source>
        <dbReference type="ARBA" id="ARBA00022777"/>
    </source>
</evidence>
<dbReference type="Proteomes" id="UP000197065">
    <property type="component" value="Unassembled WGS sequence"/>
</dbReference>
<comment type="similarity">
    <text evidence="15">Belongs to the ribF family.</text>
</comment>
<evidence type="ECO:0000259" key="16">
    <source>
        <dbReference type="SMART" id="SM00904"/>
    </source>
</evidence>
<evidence type="ECO:0000256" key="2">
    <source>
        <dbReference type="ARBA" id="ARBA00004726"/>
    </source>
</evidence>
<dbReference type="InterPro" id="IPR014729">
    <property type="entry name" value="Rossmann-like_a/b/a_fold"/>
</dbReference>
<evidence type="ECO:0000256" key="10">
    <source>
        <dbReference type="ARBA" id="ARBA00022827"/>
    </source>
</evidence>
<comment type="pathway">
    <text evidence="2 15">Cofactor biosynthesis; FAD biosynthesis; FAD from FMN: step 1/1.</text>
</comment>
<dbReference type="NCBIfam" id="NF004160">
    <property type="entry name" value="PRK05627.1-3"/>
    <property type="match status" value="1"/>
</dbReference>
<keyword evidence="18" id="KW-1185">Reference proteome</keyword>
<dbReference type="InterPro" id="IPR002606">
    <property type="entry name" value="Riboflavin_kinase_bac"/>
</dbReference>
<name>A0A212Q4D9_9PROT</name>
<dbReference type="GO" id="GO:0005524">
    <property type="term" value="F:ATP binding"/>
    <property type="evidence" value="ECO:0007669"/>
    <property type="project" value="UniProtKB-UniRule"/>
</dbReference>
<keyword evidence="10 15" id="KW-0274">FAD</keyword>
<dbReference type="Gene3D" id="2.40.30.30">
    <property type="entry name" value="Riboflavin kinase-like"/>
    <property type="match status" value="1"/>
</dbReference>
<organism evidence="17 18">
    <name type="scientific">Arboricoccus pini</name>
    <dbReference type="NCBI Taxonomy" id="1963835"/>
    <lineage>
        <taxon>Bacteria</taxon>
        <taxon>Pseudomonadati</taxon>
        <taxon>Pseudomonadota</taxon>
        <taxon>Alphaproteobacteria</taxon>
        <taxon>Geminicoccales</taxon>
        <taxon>Geminicoccaceae</taxon>
        <taxon>Arboricoccus</taxon>
    </lineage>
</organism>
<evidence type="ECO:0000313" key="18">
    <source>
        <dbReference type="Proteomes" id="UP000197065"/>
    </source>
</evidence>
<feature type="domain" description="Riboflavin kinase" evidence="16">
    <location>
        <begin position="183"/>
        <end position="312"/>
    </location>
</feature>
<dbReference type="EC" id="2.7.1.26" evidence="15"/>
<comment type="catalytic activity">
    <reaction evidence="14 15">
        <text>FMN + ATP + H(+) = FAD + diphosphate</text>
        <dbReference type="Rhea" id="RHEA:17237"/>
        <dbReference type="ChEBI" id="CHEBI:15378"/>
        <dbReference type="ChEBI" id="CHEBI:30616"/>
        <dbReference type="ChEBI" id="CHEBI:33019"/>
        <dbReference type="ChEBI" id="CHEBI:57692"/>
        <dbReference type="ChEBI" id="CHEBI:58210"/>
        <dbReference type="EC" id="2.7.7.2"/>
    </reaction>
</comment>
<protein>
    <recommendedName>
        <fullName evidence="15">Riboflavin biosynthesis protein</fullName>
    </recommendedName>
    <domain>
        <recommendedName>
            <fullName evidence="15">Riboflavin kinase</fullName>
            <ecNumber evidence="15">2.7.1.26</ecNumber>
        </recommendedName>
        <alternativeName>
            <fullName evidence="15">Flavokinase</fullName>
        </alternativeName>
    </domain>
    <domain>
        <recommendedName>
            <fullName evidence="15">FMN adenylyltransferase</fullName>
            <ecNumber evidence="15">2.7.7.2</ecNumber>
        </recommendedName>
        <alternativeName>
            <fullName evidence="15">FAD pyrophosphorylase</fullName>
        </alternativeName>
        <alternativeName>
            <fullName evidence="15">FAD synthase</fullName>
        </alternativeName>
    </domain>
</protein>
<sequence length="328" mass="35191">MQIHRRFAALPGNARGASLALGNFDGVHIGHRAVIAAAGEAARRLGVPLGVLTFEPHPREVLAPERAPARLTTFARKVRLMEELGVEQLIALPFDHRLMSQAPEAFAKEILVDLLSIRAAAAGHDFCFGHRRSGDMAQLSTLGRQMGFAVQSVHGVELDGQLASSTLIRKLLLAGNLADANALLGANFCTGGIVVHGDARGRELGYPTANIQAVGRKTLLPANGIYAVRAGVQWPDGLLWYDGVCSLGTRPTFDGNDRRLEVNILDGRYDLYGLRMKVEFVARLRGEEYFADIDALIQQMARDCANARAALCAAPPSLGTGKGRIIAG</sequence>
<keyword evidence="5 15" id="KW-0288">FMN</keyword>
<evidence type="ECO:0000256" key="14">
    <source>
        <dbReference type="ARBA" id="ARBA00049494"/>
    </source>
</evidence>
<dbReference type="GO" id="GO:0008531">
    <property type="term" value="F:riboflavin kinase activity"/>
    <property type="evidence" value="ECO:0007669"/>
    <property type="project" value="UniProtKB-UniRule"/>
</dbReference>
<evidence type="ECO:0000256" key="12">
    <source>
        <dbReference type="ARBA" id="ARBA00023268"/>
    </source>
</evidence>
<dbReference type="PANTHER" id="PTHR22749">
    <property type="entry name" value="RIBOFLAVIN KINASE/FMN ADENYLYLTRANSFERASE"/>
    <property type="match status" value="1"/>
</dbReference>
<dbReference type="InterPro" id="IPR015865">
    <property type="entry name" value="Riboflavin_kinase_bac/euk"/>
</dbReference>
<evidence type="ECO:0000313" key="17">
    <source>
        <dbReference type="EMBL" id="SNB54139.1"/>
    </source>
</evidence>
<keyword evidence="6 15" id="KW-0808">Transferase</keyword>
<comment type="pathway">
    <text evidence="3 15">Cofactor biosynthesis; FMN biosynthesis; FMN from riboflavin (ATP route): step 1/1.</text>
</comment>
<gene>
    <name evidence="17" type="ORF">SAMN07250955_101407</name>
</gene>
<dbReference type="FunFam" id="3.40.50.620:FF:000021">
    <property type="entry name" value="Riboflavin biosynthesis protein"/>
    <property type="match status" value="1"/>
</dbReference>
<dbReference type="GO" id="GO:0009231">
    <property type="term" value="P:riboflavin biosynthetic process"/>
    <property type="evidence" value="ECO:0007669"/>
    <property type="project" value="InterPro"/>
</dbReference>
<dbReference type="Pfam" id="PF06574">
    <property type="entry name" value="FAD_syn"/>
    <property type="match status" value="1"/>
</dbReference>
<dbReference type="GO" id="GO:0009398">
    <property type="term" value="P:FMN biosynthetic process"/>
    <property type="evidence" value="ECO:0007669"/>
    <property type="project" value="UniProtKB-UniRule"/>
</dbReference>
<keyword evidence="11 15" id="KW-0067">ATP-binding</keyword>
<dbReference type="EC" id="2.7.7.2" evidence="15"/>
<dbReference type="SMART" id="SM00904">
    <property type="entry name" value="Flavokinase"/>
    <property type="match status" value="1"/>
</dbReference>
<proteinExistence type="inferred from homology"/>
<dbReference type="EMBL" id="FYEH01000001">
    <property type="protein sequence ID" value="SNB54139.1"/>
    <property type="molecule type" value="Genomic_DNA"/>
</dbReference>
<dbReference type="InterPro" id="IPR023468">
    <property type="entry name" value="Riboflavin_kinase"/>
</dbReference>